<comment type="caution">
    <text evidence="1">The sequence shown here is derived from an EMBL/GenBank/DDBJ whole genome shotgun (WGS) entry which is preliminary data.</text>
</comment>
<accession>A0ACB1A8B1</accession>
<name>A0ACB1A8B1_MELEN</name>
<evidence type="ECO:0000313" key="1">
    <source>
        <dbReference type="EMBL" id="CAK5087014.1"/>
    </source>
</evidence>
<keyword evidence="2" id="KW-1185">Reference proteome</keyword>
<gene>
    <name evidence="1" type="ORF">MENTE1834_LOCUS34537</name>
</gene>
<proteinExistence type="predicted"/>
<organism evidence="1 2">
    <name type="scientific">Meloidogyne enterolobii</name>
    <name type="common">Root-knot nematode worm</name>
    <name type="synonym">Meloidogyne mayaguensis</name>
    <dbReference type="NCBI Taxonomy" id="390850"/>
    <lineage>
        <taxon>Eukaryota</taxon>
        <taxon>Metazoa</taxon>
        <taxon>Ecdysozoa</taxon>
        <taxon>Nematoda</taxon>
        <taxon>Chromadorea</taxon>
        <taxon>Rhabditida</taxon>
        <taxon>Tylenchina</taxon>
        <taxon>Tylenchomorpha</taxon>
        <taxon>Tylenchoidea</taxon>
        <taxon>Meloidogynidae</taxon>
        <taxon>Meloidogyninae</taxon>
        <taxon>Meloidogyne</taxon>
    </lineage>
</organism>
<sequence>MKIFARRTSRSTIHIQILKVFTGISMRSGRIADINDTVSTGSSRIADLKIFTRTNRMKVDASIITRSTGIADLNIFSISTSNRKIGTIIDMVRSSMIGRNS</sequence>
<dbReference type="Proteomes" id="UP001497535">
    <property type="component" value="Unassembled WGS sequence"/>
</dbReference>
<protein>
    <submittedName>
        <fullName evidence="1">Uncharacterized protein</fullName>
    </submittedName>
</protein>
<evidence type="ECO:0000313" key="2">
    <source>
        <dbReference type="Proteomes" id="UP001497535"/>
    </source>
</evidence>
<reference evidence="1" key="1">
    <citation type="submission" date="2023-11" db="EMBL/GenBank/DDBJ databases">
        <authorList>
            <person name="Poullet M."/>
        </authorList>
    </citation>
    <scope>NUCLEOTIDE SEQUENCE</scope>
    <source>
        <strain evidence="1">E1834</strain>
    </source>
</reference>
<dbReference type="EMBL" id="CAVMJV010000062">
    <property type="protein sequence ID" value="CAK5087014.1"/>
    <property type="molecule type" value="Genomic_DNA"/>
</dbReference>